<comment type="caution">
    <text evidence="2">The sequence shown here is derived from an EMBL/GenBank/DDBJ whole genome shotgun (WGS) entry which is preliminary data.</text>
</comment>
<feature type="domain" description="Aminoglycoside phosphotransferase" evidence="1">
    <location>
        <begin position="185"/>
        <end position="244"/>
    </location>
</feature>
<sequence length="332" mass="39295">MMVREIEISTQFDFDIKSLTPMKGVYLAETSKGKKCLKKINYGTSKLMYIHAAKEHIIENGFQNIDRFNIAPRDEVPYALVNDDIYVVTDWIKGSECDFKKRDDLEIASKTLGKFHLHARGFEPSEELRQRSGIGKYTTTIEKRASMLLKMREMARKKRRKSDFDMMYLSNVDFYYKLAQRAIKELSIDSYARVCEDSLRDKVLAHHDFAYHNIIIDENENTHIIDFDYCKSEMQIYDVATLCTKALKRLDWNNESFMSIFNAYNTSREVNKDEINVLKTLLIFPQRFWRVANRYYYKEALWSEGTFNRKMNSIINEQEKYMNFIDSLSNLI</sequence>
<evidence type="ECO:0000313" key="3">
    <source>
        <dbReference type="Proteomes" id="UP000036756"/>
    </source>
</evidence>
<proteinExistence type="predicted"/>
<organism evidence="2 3">
    <name type="scientific">Clostridium cylindrosporum DSM 605</name>
    <dbReference type="NCBI Taxonomy" id="1121307"/>
    <lineage>
        <taxon>Bacteria</taxon>
        <taxon>Bacillati</taxon>
        <taxon>Bacillota</taxon>
        <taxon>Clostridia</taxon>
        <taxon>Eubacteriales</taxon>
        <taxon>Clostridiaceae</taxon>
        <taxon>Clostridium</taxon>
    </lineage>
</organism>
<dbReference type="PATRIC" id="fig|1121307.3.peg.2000"/>
<dbReference type="Gene3D" id="3.30.200.20">
    <property type="entry name" value="Phosphorylase Kinase, domain 1"/>
    <property type="match status" value="1"/>
</dbReference>
<dbReference type="InterPro" id="IPR002575">
    <property type="entry name" value="Aminoglycoside_PTrfase"/>
</dbReference>
<keyword evidence="2" id="KW-0167">Capsid protein</keyword>
<dbReference type="RefSeq" id="WP_242844929.1">
    <property type="nucleotide sequence ID" value="NZ_LFVU01000004.1"/>
</dbReference>
<protein>
    <submittedName>
        <fullName evidence="2">Spore coat protein CotS</fullName>
    </submittedName>
</protein>
<gene>
    <name evidence="2" type="primary">cotS</name>
    <name evidence="2" type="ORF">CLCY_5c00670</name>
</gene>
<keyword evidence="3" id="KW-1185">Reference proteome</keyword>
<reference evidence="2 3" key="1">
    <citation type="submission" date="2015-06" db="EMBL/GenBank/DDBJ databases">
        <title>Draft genome sequence of the purine-degrading Clostridium cylindrosporum HC-1 (DSM 605).</title>
        <authorList>
            <person name="Poehlein A."/>
            <person name="Schiel-Bengelsdorf B."/>
            <person name="Bengelsdorf F."/>
            <person name="Daniel R."/>
            <person name="Duerre P."/>
        </authorList>
    </citation>
    <scope>NUCLEOTIDE SEQUENCE [LARGE SCALE GENOMIC DNA]</scope>
    <source>
        <strain evidence="2 3">DSM 605</strain>
    </source>
</reference>
<dbReference type="InterPro" id="IPR011009">
    <property type="entry name" value="Kinase-like_dom_sf"/>
</dbReference>
<evidence type="ECO:0000313" key="2">
    <source>
        <dbReference type="EMBL" id="KMT22828.1"/>
    </source>
</evidence>
<dbReference type="SUPFAM" id="SSF56112">
    <property type="entry name" value="Protein kinase-like (PK-like)"/>
    <property type="match status" value="1"/>
</dbReference>
<dbReference type="EMBL" id="LFVU01000004">
    <property type="protein sequence ID" value="KMT22828.1"/>
    <property type="molecule type" value="Genomic_DNA"/>
</dbReference>
<dbReference type="InterPro" id="IPR014255">
    <property type="entry name" value="Spore_coat_CotS"/>
</dbReference>
<dbReference type="Gene3D" id="3.90.1200.10">
    <property type="match status" value="1"/>
</dbReference>
<dbReference type="Proteomes" id="UP000036756">
    <property type="component" value="Unassembled WGS sequence"/>
</dbReference>
<dbReference type="PANTHER" id="PTHR39179">
    <property type="entry name" value="SPORE COAT PROTEIN I"/>
    <property type="match status" value="1"/>
</dbReference>
<dbReference type="STRING" id="1121307.CLCY_5c00670"/>
<name>A0A0J8DF75_CLOCY</name>
<keyword evidence="2" id="KW-0946">Virion</keyword>
<dbReference type="AlphaFoldDB" id="A0A0J8DF75"/>
<dbReference type="InterPro" id="IPR047175">
    <property type="entry name" value="CotS-like"/>
</dbReference>
<accession>A0A0J8DF75</accession>
<evidence type="ECO:0000259" key="1">
    <source>
        <dbReference type="Pfam" id="PF01636"/>
    </source>
</evidence>
<dbReference type="NCBIfam" id="TIGR02906">
    <property type="entry name" value="spore_CotS"/>
    <property type="match status" value="1"/>
</dbReference>
<dbReference type="Pfam" id="PF01636">
    <property type="entry name" value="APH"/>
    <property type="match status" value="1"/>
</dbReference>
<dbReference type="PANTHER" id="PTHR39179:SF1">
    <property type="entry name" value="SPORE COAT PROTEIN I"/>
    <property type="match status" value="1"/>
</dbReference>
<dbReference type="GO" id="GO:0042601">
    <property type="term" value="C:endospore-forming forespore"/>
    <property type="evidence" value="ECO:0007669"/>
    <property type="project" value="TreeGrafter"/>
</dbReference>